<dbReference type="InterPro" id="IPR016181">
    <property type="entry name" value="Acyl_CoA_acyltransferase"/>
</dbReference>
<dbReference type="Gene3D" id="3.40.630.30">
    <property type="match status" value="1"/>
</dbReference>
<name>A0A7X0IKX0_9ACTN</name>
<evidence type="ECO:0000313" key="2">
    <source>
        <dbReference type="Proteomes" id="UP000555564"/>
    </source>
</evidence>
<gene>
    <name evidence="1" type="ORF">BJ992_005003</name>
</gene>
<accession>A0A7X0IKX0</accession>
<evidence type="ECO:0008006" key="3">
    <source>
        <dbReference type="Google" id="ProtNLM"/>
    </source>
</evidence>
<evidence type="ECO:0000313" key="1">
    <source>
        <dbReference type="EMBL" id="MBB6475572.1"/>
    </source>
</evidence>
<reference evidence="1 2" key="1">
    <citation type="submission" date="2020-08" db="EMBL/GenBank/DDBJ databases">
        <title>Sequencing the genomes of 1000 actinobacteria strains.</title>
        <authorList>
            <person name="Klenk H.-P."/>
        </authorList>
    </citation>
    <scope>NUCLEOTIDE SEQUENCE [LARGE SCALE GENOMIC DNA]</scope>
    <source>
        <strain evidence="1 2">DSM 44936</strain>
    </source>
</reference>
<proteinExistence type="predicted"/>
<dbReference type="RefSeq" id="WP_184984998.1">
    <property type="nucleotide sequence ID" value="NZ_BAAALO010000081.1"/>
</dbReference>
<organism evidence="1 2">
    <name type="scientific">Sphaerisporangium rubeum</name>
    <dbReference type="NCBI Taxonomy" id="321317"/>
    <lineage>
        <taxon>Bacteria</taxon>
        <taxon>Bacillati</taxon>
        <taxon>Actinomycetota</taxon>
        <taxon>Actinomycetes</taxon>
        <taxon>Streptosporangiales</taxon>
        <taxon>Streptosporangiaceae</taxon>
        <taxon>Sphaerisporangium</taxon>
    </lineage>
</organism>
<dbReference type="InterPro" id="IPR007434">
    <property type="entry name" value="FemAB-like"/>
</dbReference>
<dbReference type="Proteomes" id="UP000555564">
    <property type="component" value="Unassembled WGS sequence"/>
</dbReference>
<dbReference type="SUPFAM" id="SSF55729">
    <property type="entry name" value="Acyl-CoA N-acyltransferases (Nat)"/>
    <property type="match status" value="1"/>
</dbReference>
<dbReference type="AlphaFoldDB" id="A0A7X0IKX0"/>
<comment type="caution">
    <text evidence="1">The sequence shown here is derived from an EMBL/GenBank/DDBJ whole genome shotgun (WGS) entry which is preliminary data.</text>
</comment>
<dbReference type="EMBL" id="JACHIU010000001">
    <property type="protein sequence ID" value="MBB6475572.1"/>
    <property type="molecule type" value="Genomic_DNA"/>
</dbReference>
<protein>
    <recommendedName>
        <fullName evidence="3">GNAT family N-acetyltransferase</fullName>
    </recommendedName>
</protein>
<sequence length="367" mass="40402">MTDIVMERRTRSGLVVRDGLPDDWDDQAGAGPATLSARWIGLAAPRLPGGLRTFALYDDDRLSVAFTGGVQDAPNGHPRFDPHMILTGASAPEGVAEHGPHPWRHADPADLFPCLLIMFPNYETAPAGPDAKDPQAARRFIGALNTWAEDNGIRTVVYLYLRSDHPEFAGALAETGHTLVPMIDRCDMPVTWTGFDGYLRTLSRNKRTAVRRELREIAERGITVTERPFGDEEAELIGLRCKLVAKYGGTPDPEREATSLRYLRDHFGGGDLLVVEARKDGRMLAFSLFIRDGDSLTVLMNGTDHDHPDASFVYFATMFYRPAELAPALGVRTIGYGIGTVAAKKSRGCTTDTLYAAVRTNQRWETS</sequence>
<dbReference type="Pfam" id="PF04339">
    <property type="entry name" value="FemAB_like"/>
    <property type="match status" value="1"/>
</dbReference>
<keyword evidence="2" id="KW-1185">Reference proteome</keyword>